<dbReference type="InterPro" id="IPR011010">
    <property type="entry name" value="DNA_brk_join_enz"/>
</dbReference>
<dbReference type="InterPro" id="IPR013762">
    <property type="entry name" value="Integrase-like_cat_sf"/>
</dbReference>
<evidence type="ECO:0000313" key="4">
    <source>
        <dbReference type="EMBL" id="CAI3976204.1"/>
    </source>
</evidence>
<dbReference type="GO" id="GO:0006310">
    <property type="term" value="P:DNA recombination"/>
    <property type="evidence" value="ECO:0007669"/>
    <property type="project" value="UniProtKB-KW"/>
</dbReference>
<dbReference type="Gene3D" id="1.25.40.20">
    <property type="entry name" value="Ankyrin repeat-containing domain"/>
    <property type="match status" value="5"/>
</dbReference>
<feature type="region of interest" description="Disordered" evidence="3">
    <location>
        <begin position="1423"/>
        <end position="1452"/>
    </location>
</feature>
<dbReference type="PANTHER" id="PTHR24121:SF23">
    <property type="entry name" value="NO MECHANORECEPTOR POTENTIAL C, ISOFORM H"/>
    <property type="match status" value="1"/>
</dbReference>
<dbReference type="Pfam" id="PF12796">
    <property type="entry name" value="Ank_2"/>
    <property type="match status" value="4"/>
</dbReference>
<organism evidence="4">
    <name type="scientific">Cladocopium goreaui</name>
    <dbReference type="NCBI Taxonomy" id="2562237"/>
    <lineage>
        <taxon>Eukaryota</taxon>
        <taxon>Sar</taxon>
        <taxon>Alveolata</taxon>
        <taxon>Dinophyceae</taxon>
        <taxon>Suessiales</taxon>
        <taxon>Symbiodiniaceae</taxon>
        <taxon>Cladocopium</taxon>
    </lineage>
</organism>
<feature type="repeat" description="ANK" evidence="2">
    <location>
        <begin position="414"/>
        <end position="446"/>
    </location>
</feature>
<feature type="repeat" description="ANK" evidence="2">
    <location>
        <begin position="180"/>
        <end position="212"/>
    </location>
</feature>
<dbReference type="OrthoDB" id="194149at2759"/>
<feature type="repeat" description="ANK" evidence="2">
    <location>
        <begin position="213"/>
        <end position="245"/>
    </location>
</feature>
<feature type="repeat" description="ANK" evidence="2">
    <location>
        <begin position="45"/>
        <end position="77"/>
    </location>
</feature>
<accession>A0A9P1FGJ4</accession>
<evidence type="ECO:0000313" key="6">
    <source>
        <dbReference type="Proteomes" id="UP001152797"/>
    </source>
</evidence>
<evidence type="ECO:0000256" key="3">
    <source>
        <dbReference type="SAM" id="MobiDB-lite"/>
    </source>
</evidence>
<protein>
    <submittedName>
        <fullName evidence="4">Uncharacterized protein</fullName>
    </submittedName>
</protein>
<dbReference type="GO" id="GO:0003677">
    <property type="term" value="F:DNA binding"/>
    <property type="evidence" value="ECO:0007669"/>
    <property type="project" value="InterPro"/>
</dbReference>
<dbReference type="InterPro" id="IPR002110">
    <property type="entry name" value="Ankyrin_rpt"/>
</dbReference>
<keyword evidence="1" id="KW-0233">DNA recombination</keyword>
<name>A0A9P1FGJ4_9DINO</name>
<evidence type="ECO:0000256" key="1">
    <source>
        <dbReference type="ARBA" id="ARBA00023172"/>
    </source>
</evidence>
<proteinExistence type="predicted"/>
<feature type="repeat" description="ANK" evidence="2">
    <location>
        <begin position="78"/>
        <end position="113"/>
    </location>
</feature>
<dbReference type="PANTHER" id="PTHR24121">
    <property type="entry name" value="NO MECHANORECEPTOR POTENTIAL C, ISOFORM D-RELATED"/>
    <property type="match status" value="1"/>
</dbReference>
<feature type="repeat" description="ANK" evidence="2">
    <location>
        <begin position="346"/>
        <end position="367"/>
    </location>
</feature>
<dbReference type="EMBL" id="CAMXCT010000252">
    <property type="protein sequence ID" value="CAI3976204.1"/>
    <property type="molecule type" value="Genomic_DNA"/>
</dbReference>
<reference evidence="5 6" key="2">
    <citation type="submission" date="2024-05" db="EMBL/GenBank/DDBJ databases">
        <authorList>
            <person name="Chen Y."/>
            <person name="Shah S."/>
            <person name="Dougan E. K."/>
            <person name="Thang M."/>
            <person name="Chan C."/>
        </authorList>
    </citation>
    <scope>NUCLEOTIDE SEQUENCE [LARGE SCALE GENOMIC DNA]</scope>
</reference>
<feature type="repeat" description="ANK" evidence="2">
    <location>
        <begin position="147"/>
        <end position="179"/>
    </location>
</feature>
<comment type="caution">
    <text evidence="4">The sequence shown here is derived from an EMBL/GenBank/DDBJ whole genome shotgun (WGS) entry which is preliminary data.</text>
</comment>
<reference evidence="4" key="1">
    <citation type="submission" date="2022-10" db="EMBL/GenBank/DDBJ databases">
        <authorList>
            <person name="Chen Y."/>
            <person name="Dougan E. K."/>
            <person name="Chan C."/>
            <person name="Rhodes N."/>
            <person name="Thang M."/>
        </authorList>
    </citation>
    <scope>NUCLEOTIDE SEQUENCE</scope>
</reference>
<feature type="repeat" description="ANK" evidence="2">
    <location>
        <begin position="381"/>
        <end position="413"/>
    </location>
</feature>
<evidence type="ECO:0000256" key="2">
    <source>
        <dbReference type="PROSITE-ProRule" id="PRU00023"/>
    </source>
</evidence>
<dbReference type="GO" id="GO:0015074">
    <property type="term" value="P:DNA integration"/>
    <property type="evidence" value="ECO:0007669"/>
    <property type="project" value="InterPro"/>
</dbReference>
<dbReference type="PROSITE" id="PS50297">
    <property type="entry name" value="ANK_REP_REGION"/>
    <property type="match status" value="9"/>
</dbReference>
<dbReference type="EMBL" id="CAMXCT030000252">
    <property type="protein sequence ID" value="CAL4763516.1"/>
    <property type="molecule type" value="Genomic_DNA"/>
</dbReference>
<feature type="compositionally biased region" description="Low complexity" evidence="3">
    <location>
        <begin position="1424"/>
        <end position="1452"/>
    </location>
</feature>
<dbReference type="PROSITE" id="PS50088">
    <property type="entry name" value="ANK_REPEAT"/>
    <property type="match status" value="10"/>
</dbReference>
<dbReference type="SUPFAM" id="SSF48403">
    <property type="entry name" value="Ankyrin repeat"/>
    <property type="match status" value="2"/>
</dbReference>
<dbReference type="Gene3D" id="1.10.443.10">
    <property type="entry name" value="Intergrase catalytic core"/>
    <property type="match status" value="1"/>
</dbReference>
<gene>
    <name evidence="4" type="ORF">C1SCF055_LOCUS4445</name>
</gene>
<dbReference type="SMART" id="SM00248">
    <property type="entry name" value="ANK"/>
    <property type="match status" value="12"/>
</dbReference>
<keyword evidence="2" id="KW-0040">ANK repeat</keyword>
<dbReference type="InterPro" id="IPR036770">
    <property type="entry name" value="Ankyrin_rpt-contain_sf"/>
</dbReference>
<feature type="repeat" description="ANK" evidence="2">
    <location>
        <begin position="114"/>
        <end position="146"/>
    </location>
</feature>
<dbReference type="SUPFAM" id="SSF56349">
    <property type="entry name" value="DNA breaking-rejoining enzymes"/>
    <property type="match status" value="1"/>
</dbReference>
<dbReference type="Proteomes" id="UP001152797">
    <property type="component" value="Unassembled WGS sequence"/>
</dbReference>
<dbReference type="EMBL" id="CAMXCT020000252">
    <property type="protein sequence ID" value="CAL1129579.1"/>
    <property type="molecule type" value="Genomic_DNA"/>
</dbReference>
<sequence>MGSACGAAVNHDRNLHHAARNDEVLAAKGTLSKSRASLHNKDKLGHHTPLHTAAFEGGVSVAQLLVDSKAQLAAADEHNDTPLHLATYTGQAAQVRIVQILLNKRAAPDARGSWEKTALHLAARLGQAEAVQLLIGGGAQLAMADKDGDLPLHEAARHGQVPATQELLKARSPVDAVNLAGKTALHVACAWGQEQVVEVLLQYSASIHSADQCGNSPLHEGARVGKRYLAERLIQHRAPLDAQNRDRRTPLHAAAAAGNYDFAGILMQYGASPDAPDAQGDSPVHLAAFYGRAAVLDVMFQLRVVSLTLNKEGRTSIHRAVQGGRSAALKKLVDGGRLPLDTPDNRGETPLHLATALGDGHEVVETLARNPGTSLEAHRSDGMAPLQLAAMQGKTRTVEMLLRAKAQVEVLDSAGNTALHLAAAGGHLGVVHALLARQASPNLRNSCNETAFQVAGTRGFVEVARAMNPFVSAEPMQVTQPAPLAFAQTPSPIAAATAYATFGAASPGGMSPMSPANARARSLPPPRSGKEPLVALLRRGQAASPAATLRGCLLSPQSDQAALSSLLDRSAQGRQRPNPLHATAPELRVAPPAWGAQAVCSSPAHAHCTCCAMWPADSSDNQNVAQRNAGLNIRELEGCAAFGKASCKAAPFYLCSGFERAQRNAGLNIRELEGCAAFGKVTSAMAALALSLMERVADAQLARNTIFPDNATSPVVGLLLMAATSALDHWTLCGNNPVRHLSLTLVQMMAIIGPLACESTAAMAEGDFVWTEGPDHPTGEEVAREMTALRAELELATDHMIRWRLAKDAESGTRADRLLYSAVLAIEELRYYDIFPSLNLIQTALKNYQWRMQTALLERTQDRLQEAMMAGQQPQGQALLILIIARVEKGTAEFCKAGLEQLAPDLVRHGIVSLNQLVLRYDALHEAGMPHWQLEAILASSGTPAAGPGATPDTTNRIDLPVRRMGKRACLQAALEAALPNQRQRSLQLLDQDVLAKSTNPAVEARVRTYMAICRAWEIAGFPLDGNNIRCFGASLKAGGYRSAAVYFQAICGHQQRVLKTPVPAIVKLGIRDCIRSIQRGLGESKLKDAFNGLLLGGIQPTSDEEPFSFDNISHCRDMAMIGLWFMLRESEMASARACDIRLDGNEVCLSIPIHKTDQRGRYTERSLTCSCTVKIHGMCVWHSAERHLVRLEALVNGGSRQHLPLFPDSDGRTASKSTFIEAVRRVIARTGTSLTRPGPEGQETQRYHGHVLRISGAQMLSSSGVELSLIQLLGRWTSTAVLRYTQDSALNRVPQIPQQVLQDDAAGTCKLQLQVVQGAGKASSSQASPQPAAPAARPKALAAAVRGLKAELEQVKQAVQAPAQTYVFRPRARILHKASYHEDSNEPVKWRTPCGWNYGSRTFLRTSNEFDGARRCRKCFNLSEDSSSDSSDGSSGLTDLASSSASSAEAD</sequence>
<evidence type="ECO:0000313" key="5">
    <source>
        <dbReference type="EMBL" id="CAL4763516.1"/>
    </source>
</evidence>
<feature type="repeat" description="ANK" evidence="2">
    <location>
        <begin position="246"/>
        <end position="278"/>
    </location>
</feature>
<keyword evidence="6" id="KW-1185">Reference proteome</keyword>